<evidence type="ECO:0000313" key="1">
    <source>
        <dbReference type="EMBL" id="CAE8622959.1"/>
    </source>
</evidence>
<proteinExistence type="predicted"/>
<comment type="caution">
    <text evidence="1">The sequence shown here is derived from an EMBL/GenBank/DDBJ whole genome shotgun (WGS) entry which is preliminary data.</text>
</comment>
<dbReference type="Proteomes" id="UP000654075">
    <property type="component" value="Unassembled WGS sequence"/>
</dbReference>
<evidence type="ECO:0000313" key="2">
    <source>
        <dbReference type="Proteomes" id="UP000654075"/>
    </source>
</evidence>
<name>A0A813GD78_POLGL</name>
<dbReference type="AlphaFoldDB" id="A0A813GD78"/>
<sequence>MEKSDEEIDAGFAFIMKDGPKSASGMQQLIWQTKTLKNPQSPIFGWPVALIEKALRNMSTDGVLAKKEFDWYVCLNHYEPWVLEILEGIWDFDIASLVLLGEPNCGKSPLGRSVLMAQRRHNKTRFAVDGNPCIRTTTEIDFLRGEVGSILMGDYLDDGSLKSLPMKVVKALLDVGLYEAMAWARWGATKWVANEPRAVADQFYNPNSKCEHDFWPSSTFQEFYGMIRPAFNENASEAEINAVFKRAAFLVNSKTHVYYRKAGVNEDLVQRKQIVNPEYLTPEGKKLYGLYKSGHKEPPANHAENIAKEQVWVEAVMKKRFQERREREAVDQGMPLGFLTTTSSAIAAGSITASMHSHPAPAVLGLNSYSSSSSSSSAPAPLAIKKEIFEKKKNIFHFKAGRLAAAQGSQFFIDLDMPSPPPSPVRLPDAFDMPDDLGEDVLEDMGEDPVRLPDAFDMPDDLGEDVLEEDMGEDPVRLPDAFDMPDDLGEDVLEEDMGEEDVFKFGGGLDGDED</sequence>
<dbReference type="OMA" id="ARMWSHE"/>
<gene>
    <name evidence="1" type="ORF">PGLA1383_LOCUS40297</name>
</gene>
<keyword evidence="2" id="KW-1185">Reference proteome</keyword>
<reference evidence="1" key="1">
    <citation type="submission" date="2021-02" db="EMBL/GenBank/DDBJ databases">
        <authorList>
            <person name="Dougan E. K."/>
            <person name="Rhodes N."/>
            <person name="Thang M."/>
            <person name="Chan C."/>
        </authorList>
    </citation>
    <scope>NUCLEOTIDE SEQUENCE</scope>
</reference>
<protein>
    <submittedName>
        <fullName evidence="1">Uncharacterized protein</fullName>
    </submittedName>
</protein>
<organism evidence="1 2">
    <name type="scientific">Polarella glacialis</name>
    <name type="common">Dinoflagellate</name>
    <dbReference type="NCBI Taxonomy" id="89957"/>
    <lineage>
        <taxon>Eukaryota</taxon>
        <taxon>Sar</taxon>
        <taxon>Alveolata</taxon>
        <taxon>Dinophyceae</taxon>
        <taxon>Suessiales</taxon>
        <taxon>Suessiaceae</taxon>
        <taxon>Polarella</taxon>
    </lineage>
</organism>
<dbReference type="OrthoDB" id="425931at2759"/>
<dbReference type="EMBL" id="CAJNNV010028096">
    <property type="protein sequence ID" value="CAE8622959.1"/>
    <property type="molecule type" value="Genomic_DNA"/>
</dbReference>
<accession>A0A813GD78</accession>